<dbReference type="RefSeq" id="XP_040778102.1">
    <property type="nucleotide sequence ID" value="XM_040922065.1"/>
</dbReference>
<comment type="caution">
    <text evidence="3">The sequence shown here is derived from an EMBL/GenBank/DDBJ whole genome shotgun (WGS) entry which is preliminary data.</text>
</comment>
<dbReference type="AlphaFoldDB" id="A0A9P4Y616"/>
<protein>
    <submittedName>
        <fullName evidence="3">Alpha/beta-hydrolase</fullName>
    </submittedName>
</protein>
<evidence type="ECO:0000313" key="4">
    <source>
        <dbReference type="Proteomes" id="UP000803844"/>
    </source>
</evidence>
<accession>A0A9P4Y616</accession>
<gene>
    <name evidence="3" type="ORF">M406DRAFT_345308</name>
</gene>
<dbReference type="OrthoDB" id="19653at2759"/>
<dbReference type="SUPFAM" id="SSF53474">
    <property type="entry name" value="alpha/beta-Hydrolases"/>
    <property type="match status" value="1"/>
</dbReference>
<keyword evidence="1" id="KW-0378">Hydrolase</keyword>
<dbReference type="GO" id="GO:0016787">
    <property type="term" value="F:hydrolase activity"/>
    <property type="evidence" value="ECO:0007669"/>
    <property type="project" value="UniProtKB-KW"/>
</dbReference>
<dbReference type="Gene3D" id="3.40.50.1820">
    <property type="entry name" value="alpha/beta hydrolase"/>
    <property type="match status" value="1"/>
</dbReference>
<evidence type="ECO:0000259" key="2">
    <source>
        <dbReference type="Pfam" id="PF07859"/>
    </source>
</evidence>
<dbReference type="EMBL" id="MU032346">
    <property type="protein sequence ID" value="KAF3767141.1"/>
    <property type="molecule type" value="Genomic_DNA"/>
</dbReference>
<dbReference type="InterPro" id="IPR013094">
    <property type="entry name" value="AB_hydrolase_3"/>
</dbReference>
<dbReference type="Proteomes" id="UP000803844">
    <property type="component" value="Unassembled WGS sequence"/>
</dbReference>
<dbReference type="GeneID" id="63839194"/>
<sequence length="306" mass="33426">MTTAQSESWLTYPVRRERIRIPTRDSGRSITADLYIPSSSSSSFDIEKPRPLLVNWHGSGFVLTGLLRTNALFCARVAHELGILVLDADYRKAPEHPFPAAVHDAEDVLRWVATVATTDYYHHTYQFDPTRVAVSGFSSGGSLALGAASVLRRGSLGLDICGVVGVYPGTDMVTAPADKKPPREGVAPPIDTRTMELFRDCYVPDPSVRADPLASPVRAEVGLYPNFVTIFTCEGDRVAPEGLELVRRLEAGDEGTDGSRVVVSEMMLDVGHGFDAGAEEGTVAWERREEMYQMAVKSLKRALTIV</sequence>
<dbReference type="InterPro" id="IPR029058">
    <property type="entry name" value="AB_hydrolase_fold"/>
</dbReference>
<keyword evidence="4" id="KW-1185">Reference proteome</keyword>
<dbReference type="InterPro" id="IPR050300">
    <property type="entry name" value="GDXG_lipolytic_enzyme"/>
</dbReference>
<dbReference type="Pfam" id="PF07859">
    <property type="entry name" value="Abhydrolase_3"/>
    <property type="match status" value="1"/>
</dbReference>
<evidence type="ECO:0000256" key="1">
    <source>
        <dbReference type="ARBA" id="ARBA00022801"/>
    </source>
</evidence>
<dbReference type="PANTHER" id="PTHR48081:SF8">
    <property type="entry name" value="ALPHA_BETA HYDROLASE FOLD-3 DOMAIN-CONTAINING PROTEIN-RELATED"/>
    <property type="match status" value="1"/>
</dbReference>
<proteinExistence type="predicted"/>
<reference evidence="3" key="1">
    <citation type="journal article" date="2020" name="Phytopathology">
        <title>Genome sequence of the chestnut blight fungus Cryphonectria parasitica EP155: A fundamental resource for an archetypical invasive plant pathogen.</title>
        <authorList>
            <person name="Crouch J.A."/>
            <person name="Dawe A."/>
            <person name="Aerts A."/>
            <person name="Barry K."/>
            <person name="Churchill A.C.L."/>
            <person name="Grimwood J."/>
            <person name="Hillman B."/>
            <person name="Milgroom M.G."/>
            <person name="Pangilinan J."/>
            <person name="Smith M."/>
            <person name="Salamov A."/>
            <person name="Schmutz J."/>
            <person name="Yadav J."/>
            <person name="Grigoriev I.V."/>
            <person name="Nuss D."/>
        </authorList>
    </citation>
    <scope>NUCLEOTIDE SEQUENCE</scope>
    <source>
        <strain evidence="3">EP155</strain>
    </source>
</reference>
<dbReference type="PANTHER" id="PTHR48081">
    <property type="entry name" value="AB HYDROLASE SUPERFAMILY PROTEIN C4A8.06C"/>
    <property type="match status" value="1"/>
</dbReference>
<evidence type="ECO:0000313" key="3">
    <source>
        <dbReference type="EMBL" id="KAF3767141.1"/>
    </source>
</evidence>
<feature type="domain" description="Alpha/beta hydrolase fold-3" evidence="2">
    <location>
        <begin position="53"/>
        <end position="254"/>
    </location>
</feature>
<name>A0A9P4Y616_CRYP1</name>
<organism evidence="3 4">
    <name type="scientific">Cryphonectria parasitica (strain ATCC 38755 / EP155)</name>
    <dbReference type="NCBI Taxonomy" id="660469"/>
    <lineage>
        <taxon>Eukaryota</taxon>
        <taxon>Fungi</taxon>
        <taxon>Dikarya</taxon>
        <taxon>Ascomycota</taxon>
        <taxon>Pezizomycotina</taxon>
        <taxon>Sordariomycetes</taxon>
        <taxon>Sordariomycetidae</taxon>
        <taxon>Diaporthales</taxon>
        <taxon>Cryphonectriaceae</taxon>
        <taxon>Cryphonectria-Endothia species complex</taxon>
        <taxon>Cryphonectria</taxon>
    </lineage>
</organism>